<dbReference type="GO" id="GO:0016036">
    <property type="term" value="P:cellular response to phosphate starvation"/>
    <property type="evidence" value="ECO:0007669"/>
    <property type="project" value="TreeGrafter"/>
</dbReference>
<evidence type="ECO:0000313" key="10">
    <source>
        <dbReference type="EMBL" id="HIS48376.1"/>
    </source>
</evidence>
<dbReference type="InterPro" id="IPR036097">
    <property type="entry name" value="HisK_dim/P_sf"/>
</dbReference>
<keyword evidence="4" id="KW-0597">Phosphoprotein</keyword>
<dbReference type="SMART" id="SM00387">
    <property type="entry name" value="HATPase_c"/>
    <property type="match status" value="1"/>
</dbReference>
<dbReference type="SUPFAM" id="SSF47384">
    <property type="entry name" value="Homodimeric domain of signal transducing histidine kinase"/>
    <property type="match status" value="1"/>
</dbReference>
<evidence type="ECO:0000256" key="1">
    <source>
        <dbReference type="ARBA" id="ARBA00000085"/>
    </source>
</evidence>
<dbReference type="PANTHER" id="PTHR45453:SF1">
    <property type="entry name" value="PHOSPHATE REGULON SENSOR PROTEIN PHOR"/>
    <property type="match status" value="1"/>
</dbReference>
<organism evidence="10 11">
    <name type="scientific">Candidatus Scybalocola faecigallinarum</name>
    <dbReference type="NCBI Taxonomy" id="2840941"/>
    <lineage>
        <taxon>Bacteria</taxon>
        <taxon>Bacillati</taxon>
        <taxon>Bacillota</taxon>
        <taxon>Clostridia</taxon>
        <taxon>Lachnospirales</taxon>
        <taxon>Lachnospiraceae</taxon>
        <taxon>Lachnospiraceae incertae sedis</taxon>
        <taxon>Candidatus Scybalocola (ex Gilroy et al. 2021)</taxon>
    </lineage>
</organism>
<gene>
    <name evidence="10" type="ORF">IAB46_12645</name>
</gene>
<evidence type="ECO:0000256" key="6">
    <source>
        <dbReference type="ARBA" id="ARBA00022777"/>
    </source>
</evidence>
<evidence type="ECO:0000256" key="7">
    <source>
        <dbReference type="ARBA" id="ARBA00023012"/>
    </source>
</evidence>
<keyword evidence="6 10" id="KW-0418">Kinase</keyword>
<keyword evidence="7" id="KW-0902">Two-component regulatory system</keyword>
<dbReference type="InterPro" id="IPR003661">
    <property type="entry name" value="HisK_dim/P_dom"/>
</dbReference>
<dbReference type="SUPFAM" id="SSF55874">
    <property type="entry name" value="ATPase domain of HSP90 chaperone/DNA topoisomerase II/histidine kinase"/>
    <property type="match status" value="1"/>
</dbReference>
<sequence length="346" mass="38735">MAESLPKLSVTPGFILFIGLLLFGALTQVVIVWMITENALVLCCVLGYGIFTITASALFLMWVRQKLTRFCDLICQLLEDMMSGNVHKPQFYEEDTLFYKVLHRLSRLYEVLKESRETVSRERSDLKELISDISHQVKTPVANLKMINATLLEKNVPEHQRMEFLTAMSGQLDQLDFLMAAMVKTSRLESGIITLKPKLQDIYETLAAAMGTILLSAEKKKIKVTVDCPQTICAAHDRKWTKEALANILDNGIKYTPAGGQLSVSVTAMEAYIKVDIADTGKGIPEDRQGAVFKRFYREPEVHDVPGIGLGLYLARQIISHQGGFIRITSKPGCGTTFSVFLLKHM</sequence>
<proteinExistence type="predicted"/>
<comment type="subcellular location">
    <subcellularLocation>
        <location evidence="2">Membrane</location>
    </subcellularLocation>
</comment>
<comment type="catalytic activity">
    <reaction evidence="1">
        <text>ATP + protein L-histidine = ADP + protein N-phospho-L-histidine.</text>
        <dbReference type="EC" id="2.7.13.3"/>
    </reaction>
</comment>
<dbReference type="InterPro" id="IPR050351">
    <property type="entry name" value="BphY/WalK/GraS-like"/>
</dbReference>
<feature type="transmembrane region" description="Helical" evidence="8">
    <location>
        <begin position="39"/>
        <end position="63"/>
    </location>
</feature>
<dbReference type="InterPro" id="IPR004358">
    <property type="entry name" value="Sig_transdc_His_kin-like_C"/>
</dbReference>
<dbReference type="CDD" id="cd00082">
    <property type="entry name" value="HisKA"/>
    <property type="match status" value="1"/>
</dbReference>
<dbReference type="AlphaFoldDB" id="A0A9D1JRK1"/>
<feature type="transmembrane region" description="Helical" evidence="8">
    <location>
        <begin position="12"/>
        <end position="33"/>
    </location>
</feature>
<dbReference type="EC" id="2.7.13.3" evidence="3"/>
<dbReference type="SMART" id="SM00388">
    <property type="entry name" value="HisKA"/>
    <property type="match status" value="1"/>
</dbReference>
<dbReference type="PANTHER" id="PTHR45453">
    <property type="entry name" value="PHOSPHATE REGULON SENSOR PROTEIN PHOR"/>
    <property type="match status" value="1"/>
</dbReference>
<reference evidence="10" key="2">
    <citation type="journal article" date="2021" name="PeerJ">
        <title>Extensive microbial diversity within the chicken gut microbiome revealed by metagenomics and culture.</title>
        <authorList>
            <person name="Gilroy R."/>
            <person name="Ravi A."/>
            <person name="Getino M."/>
            <person name="Pursley I."/>
            <person name="Horton D.L."/>
            <person name="Alikhan N.F."/>
            <person name="Baker D."/>
            <person name="Gharbi K."/>
            <person name="Hall N."/>
            <person name="Watson M."/>
            <person name="Adriaenssens E.M."/>
            <person name="Foster-Nyarko E."/>
            <person name="Jarju S."/>
            <person name="Secka A."/>
            <person name="Antonio M."/>
            <person name="Oren A."/>
            <person name="Chaudhuri R.R."/>
            <person name="La Ragione R."/>
            <person name="Hildebrand F."/>
            <person name="Pallen M.J."/>
        </authorList>
    </citation>
    <scope>NUCLEOTIDE SEQUENCE</scope>
    <source>
        <strain evidence="10">CHK178-757</strain>
    </source>
</reference>
<keyword evidence="8" id="KW-0812">Transmembrane</keyword>
<reference evidence="10" key="1">
    <citation type="submission" date="2020-10" db="EMBL/GenBank/DDBJ databases">
        <authorList>
            <person name="Gilroy R."/>
        </authorList>
    </citation>
    <scope>NUCLEOTIDE SEQUENCE</scope>
    <source>
        <strain evidence="10">CHK178-757</strain>
    </source>
</reference>
<protein>
    <recommendedName>
        <fullName evidence="3">histidine kinase</fullName>
        <ecNumber evidence="3">2.7.13.3</ecNumber>
    </recommendedName>
</protein>
<evidence type="ECO:0000256" key="4">
    <source>
        <dbReference type="ARBA" id="ARBA00022553"/>
    </source>
</evidence>
<accession>A0A9D1JRK1</accession>
<feature type="domain" description="Histidine kinase" evidence="9">
    <location>
        <begin position="132"/>
        <end position="346"/>
    </location>
</feature>
<dbReference type="PRINTS" id="PR00344">
    <property type="entry name" value="BCTRLSENSOR"/>
</dbReference>
<dbReference type="EMBL" id="DVIT01000054">
    <property type="protein sequence ID" value="HIS48376.1"/>
    <property type="molecule type" value="Genomic_DNA"/>
</dbReference>
<keyword evidence="5" id="KW-0808">Transferase</keyword>
<dbReference type="GO" id="GO:0000155">
    <property type="term" value="F:phosphorelay sensor kinase activity"/>
    <property type="evidence" value="ECO:0007669"/>
    <property type="project" value="InterPro"/>
</dbReference>
<dbReference type="Proteomes" id="UP000823927">
    <property type="component" value="Unassembled WGS sequence"/>
</dbReference>
<comment type="caution">
    <text evidence="10">The sequence shown here is derived from an EMBL/GenBank/DDBJ whole genome shotgun (WGS) entry which is preliminary data.</text>
</comment>
<dbReference type="InterPro" id="IPR003594">
    <property type="entry name" value="HATPase_dom"/>
</dbReference>
<dbReference type="PROSITE" id="PS50109">
    <property type="entry name" value="HIS_KIN"/>
    <property type="match status" value="1"/>
</dbReference>
<dbReference type="GO" id="GO:0004721">
    <property type="term" value="F:phosphoprotein phosphatase activity"/>
    <property type="evidence" value="ECO:0007669"/>
    <property type="project" value="TreeGrafter"/>
</dbReference>
<dbReference type="InterPro" id="IPR005467">
    <property type="entry name" value="His_kinase_dom"/>
</dbReference>
<evidence type="ECO:0000256" key="8">
    <source>
        <dbReference type="SAM" id="Phobius"/>
    </source>
</evidence>
<dbReference type="CDD" id="cd00075">
    <property type="entry name" value="HATPase"/>
    <property type="match status" value="1"/>
</dbReference>
<dbReference type="Pfam" id="PF02518">
    <property type="entry name" value="HATPase_c"/>
    <property type="match status" value="1"/>
</dbReference>
<dbReference type="Gene3D" id="1.10.287.130">
    <property type="match status" value="1"/>
</dbReference>
<evidence type="ECO:0000256" key="3">
    <source>
        <dbReference type="ARBA" id="ARBA00012438"/>
    </source>
</evidence>
<keyword evidence="8" id="KW-0472">Membrane</keyword>
<dbReference type="GO" id="GO:0005886">
    <property type="term" value="C:plasma membrane"/>
    <property type="evidence" value="ECO:0007669"/>
    <property type="project" value="TreeGrafter"/>
</dbReference>
<keyword evidence="8" id="KW-1133">Transmembrane helix</keyword>
<dbReference type="Gene3D" id="3.30.565.10">
    <property type="entry name" value="Histidine kinase-like ATPase, C-terminal domain"/>
    <property type="match status" value="1"/>
</dbReference>
<name>A0A9D1JRK1_9FIRM</name>
<evidence type="ECO:0000259" key="9">
    <source>
        <dbReference type="PROSITE" id="PS50109"/>
    </source>
</evidence>
<evidence type="ECO:0000256" key="5">
    <source>
        <dbReference type="ARBA" id="ARBA00022679"/>
    </source>
</evidence>
<evidence type="ECO:0000256" key="2">
    <source>
        <dbReference type="ARBA" id="ARBA00004370"/>
    </source>
</evidence>
<evidence type="ECO:0000313" key="11">
    <source>
        <dbReference type="Proteomes" id="UP000823927"/>
    </source>
</evidence>
<dbReference type="InterPro" id="IPR036890">
    <property type="entry name" value="HATPase_C_sf"/>
</dbReference>